<keyword evidence="2" id="KW-0238">DNA-binding</keyword>
<dbReference type="EMBL" id="FMTT01000002">
    <property type="protein sequence ID" value="SCW30867.1"/>
    <property type="molecule type" value="Genomic_DNA"/>
</dbReference>
<dbReference type="Proteomes" id="UP000198601">
    <property type="component" value="Unassembled WGS sequence"/>
</dbReference>
<dbReference type="InterPro" id="IPR001387">
    <property type="entry name" value="Cro/C1-type_HTH"/>
</dbReference>
<dbReference type="STRING" id="624147.SAMN04487970_1002115"/>
<dbReference type="CDD" id="cd00093">
    <property type="entry name" value="HTH_XRE"/>
    <property type="match status" value="1"/>
</dbReference>
<keyword evidence="3" id="KW-1185">Reference proteome</keyword>
<feature type="domain" description="HTH cro/C1-type" evidence="1">
    <location>
        <begin position="8"/>
        <end position="64"/>
    </location>
</feature>
<dbReference type="InterPro" id="IPR010982">
    <property type="entry name" value="Lambda_DNA-bd_dom_sf"/>
</dbReference>
<gene>
    <name evidence="2" type="ORF">SAMN04487970_1002115</name>
</gene>
<evidence type="ECO:0000313" key="2">
    <source>
        <dbReference type="EMBL" id="SCW30867.1"/>
    </source>
</evidence>
<organism evidence="2 3">
    <name type="scientific">Paenibacillus tianmuensis</name>
    <dbReference type="NCBI Taxonomy" id="624147"/>
    <lineage>
        <taxon>Bacteria</taxon>
        <taxon>Bacillati</taxon>
        <taxon>Bacillota</taxon>
        <taxon>Bacilli</taxon>
        <taxon>Bacillales</taxon>
        <taxon>Paenibacillaceae</taxon>
        <taxon>Paenibacillus</taxon>
    </lineage>
</organism>
<sequence>MRKVRCNLKAILEERGMEQKELAQITGIREATISELCRDINKMFPRTVIDKIADALQIDDINLLISIQDEKDGSRSE</sequence>
<dbReference type="SUPFAM" id="SSF47413">
    <property type="entry name" value="lambda repressor-like DNA-binding domains"/>
    <property type="match status" value="1"/>
</dbReference>
<dbReference type="Pfam" id="PF13443">
    <property type="entry name" value="HTH_26"/>
    <property type="match status" value="1"/>
</dbReference>
<dbReference type="PROSITE" id="PS50943">
    <property type="entry name" value="HTH_CROC1"/>
    <property type="match status" value="1"/>
</dbReference>
<dbReference type="Gene3D" id="1.10.260.40">
    <property type="entry name" value="lambda repressor-like DNA-binding domains"/>
    <property type="match status" value="1"/>
</dbReference>
<protein>
    <submittedName>
        <fullName evidence="2">Cro/C1-type HTH DNA-binding domain-containing protein</fullName>
    </submittedName>
</protein>
<name>A0A1G4PEZ0_9BACL</name>
<dbReference type="OrthoDB" id="2186666at2"/>
<evidence type="ECO:0000313" key="3">
    <source>
        <dbReference type="Proteomes" id="UP000198601"/>
    </source>
</evidence>
<dbReference type="RefSeq" id="WP_090666425.1">
    <property type="nucleotide sequence ID" value="NZ_FMTT01000002.1"/>
</dbReference>
<accession>A0A1G4PEZ0</accession>
<dbReference type="AlphaFoldDB" id="A0A1G4PEZ0"/>
<reference evidence="3" key="1">
    <citation type="submission" date="2016-10" db="EMBL/GenBank/DDBJ databases">
        <authorList>
            <person name="Varghese N."/>
            <person name="Submissions S."/>
        </authorList>
    </citation>
    <scope>NUCLEOTIDE SEQUENCE [LARGE SCALE GENOMIC DNA]</scope>
    <source>
        <strain evidence="3">CGMCC 1.8946</strain>
    </source>
</reference>
<dbReference type="GO" id="GO:0003677">
    <property type="term" value="F:DNA binding"/>
    <property type="evidence" value="ECO:0007669"/>
    <property type="project" value="UniProtKB-KW"/>
</dbReference>
<dbReference type="SMART" id="SM00530">
    <property type="entry name" value="HTH_XRE"/>
    <property type="match status" value="1"/>
</dbReference>
<proteinExistence type="predicted"/>
<evidence type="ECO:0000259" key="1">
    <source>
        <dbReference type="PROSITE" id="PS50943"/>
    </source>
</evidence>